<dbReference type="InterPro" id="IPR051032">
    <property type="entry name" value="AP2/ERF_TF_ERF_subfamily"/>
</dbReference>
<evidence type="ECO:0000256" key="6">
    <source>
        <dbReference type="ARBA" id="ARBA00023242"/>
    </source>
</evidence>
<keyword evidence="2" id="KW-0805">Transcription regulation</keyword>
<keyword evidence="6" id="KW-0539">Nucleus</keyword>
<dbReference type="PANTHER" id="PTHR31985:SF273">
    <property type="entry name" value="ETHYLENE-RESPONSIVE TRANSCRIPTION FACTOR ERF017"/>
    <property type="match status" value="1"/>
</dbReference>
<protein>
    <submittedName>
        <fullName evidence="10">Ethylene-responsive transcription factor ERF018</fullName>
    </submittedName>
</protein>
<keyword evidence="11" id="KW-1185">Reference proteome</keyword>
<comment type="subcellular location">
    <subcellularLocation>
        <location evidence="1">Nucleus</location>
    </subcellularLocation>
</comment>
<dbReference type="EMBL" id="QZWG01000004">
    <property type="protein sequence ID" value="RZC15216.1"/>
    <property type="molecule type" value="Genomic_DNA"/>
</dbReference>
<evidence type="ECO:0000256" key="2">
    <source>
        <dbReference type="ARBA" id="ARBA00023015"/>
    </source>
</evidence>
<feature type="region of interest" description="Disordered" evidence="8">
    <location>
        <begin position="1"/>
        <end position="36"/>
    </location>
</feature>
<dbReference type="FunFam" id="3.30.730.10:FF:000001">
    <property type="entry name" value="Ethylene-responsive transcription factor 2"/>
    <property type="match status" value="1"/>
</dbReference>
<dbReference type="GO" id="GO:0003677">
    <property type="term" value="F:DNA binding"/>
    <property type="evidence" value="ECO:0007669"/>
    <property type="project" value="UniProtKB-KW"/>
</dbReference>
<evidence type="ECO:0000256" key="1">
    <source>
        <dbReference type="ARBA" id="ARBA00004123"/>
    </source>
</evidence>
<accession>A0A445KWV2</accession>
<dbReference type="InterPro" id="IPR001471">
    <property type="entry name" value="AP2/ERF_dom"/>
</dbReference>
<dbReference type="PRINTS" id="PR00367">
    <property type="entry name" value="ETHRSPELEMNT"/>
</dbReference>
<dbReference type="InterPro" id="IPR016177">
    <property type="entry name" value="DNA-bd_dom_sf"/>
</dbReference>
<dbReference type="AlphaFoldDB" id="A0A445KWV2"/>
<evidence type="ECO:0000256" key="4">
    <source>
        <dbReference type="ARBA" id="ARBA00023159"/>
    </source>
</evidence>
<dbReference type="Pfam" id="PF00847">
    <property type="entry name" value="AP2"/>
    <property type="match status" value="1"/>
</dbReference>
<keyword evidence="5" id="KW-0804">Transcription</keyword>
<dbReference type="PROSITE" id="PS51032">
    <property type="entry name" value="AP2_ERF"/>
    <property type="match status" value="1"/>
</dbReference>
<comment type="caution">
    <text evidence="10">The sequence shown here is derived from an EMBL/GenBank/DDBJ whole genome shotgun (WGS) entry which is preliminary data.</text>
</comment>
<proteinExistence type="inferred from homology"/>
<dbReference type="CDD" id="cd00018">
    <property type="entry name" value="AP2"/>
    <property type="match status" value="1"/>
</dbReference>
<evidence type="ECO:0000256" key="7">
    <source>
        <dbReference type="ARBA" id="ARBA00024343"/>
    </source>
</evidence>
<dbReference type="Gene3D" id="3.30.730.10">
    <property type="entry name" value="AP2/ERF domain"/>
    <property type="match status" value="1"/>
</dbReference>
<dbReference type="GO" id="GO:0003700">
    <property type="term" value="F:DNA-binding transcription factor activity"/>
    <property type="evidence" value="ECO:0007669"/>
    <property type="project" value="InterPro"/>
</dbReference>
<dbReference type="GO" id="GO:0005634">
    <property type="term" value="C:nucleus"/>
    <property type="evidence" value="ECO:0007669"/>
    <property type="project" value="UniProtKB-SubCell"/>
</dbReference>
<dbReference type="PANTHER" id="PTHR31985">
    <property type="entry name" value="ETHYLENE-RESPONSIVE TRANSCRIPTION FACTOR ERF042-RELATED"/>
    <property type="match status" value="1"/>
</dbReference>
<evidence type="ECO:0000256" key="3">
    <source>
        <dbReference type="ARBA" id="ARBA00023125"/>
    </source>
</evidence>
<feature type="compositionally biased region" description="Polar residues" evidence="8">
    <location>
        <begin position="15"/>
        <end position="36"/>
    </location>
</feature>
<reference evidence="10 11" key="1">
    <citation type="submission" date="2018-09" db="EMBL/GenBank/DDBJ databases">
        <title>A high-quality reference genome of wild soybean provides a powerful tool to mine soybean genomes.</title>
        <authorList>
            <person name="Xie M."/>
            <person name="Chung C.Y.L."/>
            <person name="Li M.-W."/>
            <person name="Wong F.-L."/>
            <person name="Chan T.-F."/>
            <person name="Lam H.-M."/>
        </authorList>
    </citation>
    <scope>NUCLEOTIDE SEQUENCE [LARGE SCALE GENOMIC DNA]</scope>
    <source>
        <strain evidence="11">cv. W05</strain>
        <tissue evidence="10">Hypocotyl of etiolated seedlings</tissue>
    </source>
</reference>
<feature type="compositionally biased region" description="Low complexity" evidence="8">
    <location>
        <begin position="177"/>
        <end position="196"/>
    </location>
</feature>
<evidence type="ECO:0000313" key="10">
    <source>
        <dbReference type="EMBL" id="RZC15216.1"/>
    </source>
</evidence>
<organism evidence="10 11">
    <name type="scientific">Glycine soja</name>
    <name type="common">Wild soybean</name>
    <dbReference type="NCBI Taxonomy" id="3848"/>
    <lineage>
        <taxon>Eukaryota</taxon>
        <taxon>Viridiplantae</taxon>
        <taxon>Streptophyta</taxon>
        <taxon>Embryophyta</taxon>
        <taxon>Tracheophyta</taxon>
        <taxon>Spermatophyta</taxon>
        <taxon>Magnoliopsida</taxon>
        <taxon>eudicotyledons</taxon>
        <taxon>Gunneridae</taxon>
        <taxon>Pentapetalae</taxon>
        <taxon>rosids</taxon>
        <taxon>fabids</taxon>
        <taxon>Fabales</taxon>
        <taxon>Fabaceae</taxon>
        <taxon>Papilionoideae</taxon>
        <taxon>50 kb inversion clade</taxon>
        <taxon>NPAAA clade</taxon>
        <taxon>indigoferoid/millettioid clade</taxon>
        <taxon>Phaseoleae</taxon>
        <taxon>Glycine</taxon>
        <taxon>Glycine subgen. Soja</taxon>
    </lineage>
</organism>
<keyword evidence="3" id="KW-0238">DNA-binding</keyword>
<keyword evidence="4" id="KW-0010">Activator</keyword>
<evidence type="ECO:0000256" key="8">
    <source>
        <dbReference type="SAM" id="MobiDB-lite"/>
    </source>
</evidence>
<comment type="similarity">
    <text evidence="7">Belongs to the AP2/ERF transcription factor family. ERF subfamily.</text>
</comment>
<dbReference type="SMART" id="SM00380">
    <property type="entry name" value="AP2"/>
    <property type="match status" value="1"/>
</dbReference>
<name>A0A445KWV2_GLYSO</name>
<dbReference type="SUPFAM" id="SSF54171">
    <property type="entry name" value="DNA-binding domain"/>
    <property type="match status" value="1"/>
</dbReference>
<dbReference type="InterPro" id="IPR036955">
    <property type="entry name" value="AP2/ERF_dom_sf"/>
</dbReference>
<sequence length="288" mass="32060">MDMENNNHAMAAGASSDSNTTTDHPTPKSSSCVNDNNKLYKGVRKRKWGKWVSEIRLPNSRERIWLGSYDSPEKAARAFDAALYCLRGRHANFNFPNTPCNMDTTNAPHQSLTPQEIQEVAANFANQAPLLQKPQEPLEYKCEMKVTQQKTPQLSGGGGNSSSFGSKSSCKSDSKQDSTGTSTNTTCTPTTTASSCSTTMYECDGTVQVDHGDMDWTFLNVFDYSNEVFPVVGSDYDLHNSELHKMHSGSGELLYSTPFDQGYEQLIEADHDDDDPFSHQSFLWNWNF</sequence>
<dbReference type="Gramene" id="XM_028372071.1">
    <property type="protein sequence ID" value="XP_028227872.1"/>
    <property type="gene ID" value="LOC114408873"/>
</dbReference>
<dbReference type="Proteomes" id="UP000289340">
    <property type="component" value="Chromosome 4"/>
</dbReference>
<dbReference type="SMR" id="A0A445KWV2"/>
<evidence type="ECO:0000313" key="11">
    <source>
        <dbReference type="Proteomes" id="UP000289340"/>
    </source>
</evidence>
<evidence type="ECO:0000256" key="5">
    <source>
        <dbReference type="ARBA" id="ARBA00023163"/>
    </source>
</evidence>
<gene>
    <name evidence="10" type="ORF">D0Y65_008888</name>
</gene>
<evidence type="ECO:0000259" key="9">
    <source>
        <dbReference type="PROSITE" id="PS51032"/>
    </source>
</evidence>
<feature type="domain" description="AP2/ERF" evidence="9">
    <location>
        <begin position="39"/>
        <end position="96"/>
    </location>
</feature>
<feature type="region of interest" description="Disordered" evidence="8">
    <location>
        <begin position="145"/>
        <end position="196"/>
    </location>
</feature>